<feature type="transmembrane region" description="Helical" evidence="1">
    <location>
        <begin position="21"/>
        <end position="40"/>
    </location>
</feature>
<feature type="transmembrane region" description="Helical" evidence="1">
    <location>
        <begin position="46"/>
        <end position="68"/>
    </location>
</feature>
<proteinExistence type="predicted"/>
<name>A0AAV5AHN2_9AGAM</name>
<protein>
    <recommendedName>
        <fullName evidence="2">DUF6533 domain-containing protein</fullName>
    </recommendedName>
</protein>
<sequence>MSELEQFIQLLDDQLGPNQIVSYNTISATCLLFYEMVLTFPDELRYVWRGPVVLVPTIDILLVVRVYALYDRNKWIGLILLLFWLAETATVVGLAGSGFGPTKAAANNPLPGILPGCFPIDPFSGSNIIKGGIVAIVCQGVYFGLAMYKMARQIREFRMGTMTPLLKTFFRRAD</sequence>
<feature type="transmembrane region" description="Helical" evidence="1">
    <location>
        <begin position="75"/>
        <end position="99"/>
    </location>
</feature>
<dbReference type="InterPro" id="IPR045340">
    <property type="entry name" value="DUF6533"/>
</dbReference>
<keyword evidence="1" id="KW-1133">Transmembrane helix</keyword>
<evidence type="ECO:0000259" key="2">
    <source>
        <dbReference type="Pfam" id="PF20151"/>
    </source>
</evidence>
<evidence type="ECO:0000313" key="3">
    <source>
        <dbReference type="EMBL" id="GJJ13008.1"/>
    </source>
</evidence>
<keyword evidence="1" id="KW-0472">Membrane</keyword>
<accession>A0AAV5AHN2</accession>
<dbReference type="Pfam" id="PF20151">
    <property type="entry name" value="DUF6533"/>
    <property type="match status" value="1"/>
</dbReference>
<feature type="transmembrane region" description="Helical" evidence="1">
    <location>
        <begin position="128"/>
        <end position="148"/>
    </location>
</feature>
<keyword evidence="4" id="KW-1185">Reference proteome</keyword>
<feature type="domain" description="DUF6533" evidence="2">
    <location>
        <begin position="23"/>
        <end position="53"/>
    </location>
</feature>
<keyword evidence="1" id="KW-0812">Transmembrane</keyword>
<evidence type="ECO:0000256" key="1">
    <source>
        <dbReference type="SAM" id="Phobius"/>
    </source>
</evidence>
<dbReference type="AlphaFoldDB" id="A0AAV5AHN2"/>
<dbReference type="EMBL" id="BPWL01000008">
    <property type="protein sequence ID" value="GJJ13008.1"/>
    <property type="molecule type" value="Genomic_DNA"/>
</dbReference>
<gene>
    <name evidence="3" type="ORF">Clacol_007257</name>
</gene>
<dbReference type="Proteomes" id="UP001050691">
    <property type="component" value="Unassembled WGS sequence"/>
</dbReference>
<evidence type="ECO:0000313" key="4">
    <source>
        <dbReference type="Proteomes" id="UP001050691"/>
    </source>
</evidence>
<comment type="caution">
    <text evidence="3">The sequence shown here is derived from an EMBL/GenBank/DDBJ whole genome shotgun (WGS) entry which is preliminary data.</text>
</comment>
<reference evidence="3" key="1">
    <citation type="submission" date="2021-10" db="EMBL/GenBank/DDBJ databases">
        <title>De novo Genome Assembly of Clathrus columnatus (Basidiomycota, Fungi) Using Illumina and Nanopore Sequence Data.</title>
        <authorList>
            <person name="Ogiso-Tanaka E."/>
            <person name="Itagaki H."/>
            <person name="Hosoya T."/>
            <person name="Hosaka K."/>
        </authorList>
    </citation>
    <scope>NUCLEOTIDE SEQUENCE</scope>
    <source>
        <strain evidence="3">MO-923</strain>
    </source>
</reference>
<organism evidence="3 4">
    <name type="scientific">Clathrus columnatus</name>
    <dbReference type="NCBI Taxonomy" id="1419009"/>
    <lineage>
        <taxon>Eukaryota</taxon>
        <taxon>Fungi</taxon>
        <taxon>Dikarya</taxon>
        <taxon>Basidiomycota</taxon>
        <taxon>Agaricomycotina</taxon>
        <taxon>Agaricomycetes</taxon>
        <taxon>Phallomycetidae</taxon>
        <taxon>Phallales</taxon>
        <taxon>Clathraceae</taxon>
        <taxon>Clathrus</taxon>
    </lineage>
</organism>